<dbReference type="eggNOG" id="arCOG03825">
    <property type="taxonomic scope" value="Archaea"/>
</dbReference>
<keyword evidence="1" id="KW-1133">Transmembrane helix</keyword>
<evidence type="ECO:0000256" key="1">
    <source>
        <dbReference type="SAM" id="Phobius"/>
    </source>
</evidence>
<accession>Q0W4P1</accession>
<dbReference type="KEGG" id="rci:RCIX1373"/>
<dbReference type="InterPro" id="IPR025164">
    <property type="entry name" value="Toastrack_DUF4097"/>
</dbReference>
<evidence type="ECO:0000313" key="3">
    <source>
        <dbReference type="EMBL" id="CAJ36652.1"/>
    </source>
</evidence>
<dbReference type="Pfam" id="PF13349">
    <property type="entry name" value="DUF4097"/>
    <property type="match status" value="1"/>
</dbReference>
<reference evidence="3 4" key="1">
    <citation type="journal article" date="2006" name="Science">
        <title>Genome of rice cluster I archaea -- the key methane producers in the rice rhizosphere.</title>
        <authorList>
            <person name="Erkel C."/>
            <person name="Kube M."/>
            <person name="Reinhardt R."/>
            <person name="Liesack W."/>
        </authorList>
    </citation>
    <scope>NUCLEOTIDE SEQUENCE [LARGE SCALE GENOMIC DNA]</scope>
    <source>
        <strain evidence="4">DSM 22066 / NBRC 105507 / MRE50</strain>
    </source>
</reference>
<dbReference type="RefSeq" id="WP_012035899.1">
    <property type="nucleotide sequence ID" value="NC_009464.1"/>
</dbReference>
<dbReference type="STRING" id="351160.RCIX1373"/>
<name>Q0W4P1_METAR</name>
<dbReference type="AlphaFoldDB" id="Q0W4P1"/>
<dbReference type="Proteomes" id="UP000000663">
    <property type="component" value="Chromosome"/>
</dbReference>
<feature type="domain" description="DUF4097" evidence="2">
    <location>
        <begin position="129"/>
        <end position="290"/>
    </location>
</feature>
<keyword evidence="4" id="KW-1185">Reference proteome</keyword>
<dbReference type="GeneID" id="5143871"/>
<gene>
    <name evidence="3" type="ORF">RCIX1373</name>
</gene>
<keyword evidence="1" id="KW-0812">Transmembrane</keyword>
<organism evidence="3 4">
    <name type="scientific">Methanocella arvoryzae (strain DSM 22066 / NBRC 105507 / MRE50)</name>
    <dbReference type="NCBI Taxonomy" id="351160"/>
    <lineage>
        <taxon>Archaea</taxon>
        <taxon>Methanobacteriati</taxon>
        <taxon>Methanobacteriota</taxon>
        <taxon>Stenosarchaea group</taxon>
        <taxon>Methanomicrobia</taxon>
        <taxon>Methanocellales</taxon>
        <taxon>Methanocellaceae</taxon>
        <taxon>Methanocella</taxon>
    </lineage>
</organism>
<protein>
    <recommendedName>
        <fullName evidence="2">DUF4097 domain-containing protein</fullName>
    </recommendedName>
</protein>
<evidence type="ECO:0000313" key="4">
    <source>
        <dbReference type="Proteomes" id="UP000000663"/>
    </source>
</evidence>
<sequence>MIDKVIFAILAIIGILVLLFGGIGFCGLCMFANNVQTNTFNVDHREVTTSHAAAENVEIYVDTLGGNVVIEESAGDRIEVTYDVYAPAGRLDDMLASTKSVRVDDNTTRITAVVERRPGTSIISGNWGAHVTVTVPRNSSYALDLHTMGGDITVPSLHGKKVYMDTMGGKLRLDGGRYETVYMNTMGGDIIATYEASNVTLRTLGGRIDVDASQTTGKLDVDTMGGDIDVRLPAGTLFTVDASTMGGKVSHGSIQMNATEKTKTKLVGQTYGGAGSLDIRLSTMGGDIEISY</sequence>
<evidence type="ECO:0000259" key="2">
    <source>
        <dbReference type="Pfam" id="PF13349"/>
    </source>
</evidence>
<dbReference type="EMBL" id="AM114193">
    <property type="protein sequence ID" value="CAJ36652.1"/>
    <property type="molecule type" value="Genomic_DNA"/>
</dbReference>
<feature type="transmembrane region" description="Helical" evidence="1">
    <location>
        <begin position="6"/>
        <end position="31"/>
    </location>
</feature>
<proteinExistence type="predicted"/>
<keyword evidence="1" id="KW-0472">Membrane</keyword>